<dbReference type="RefSeq" id="XP_020909001.1">
    <property type="nucleotide sequence ID" value="XM_021053342.1"/>
</dbReference>
<reference evidence="2" key="1">
    <citation type="submission" date="2022-11" db="UniProtKB">
        <authorList>
            <consortium name="EnsemblMetazoa"/>
        </authorList>
    </citation>
    <scope>IDENTIFICATION</scope>
</reference>
<dbReference type="Proteomes" id="UP000887567">
    <property type="component" value="Unplaced"/>
</dbReference>
<dbReference type="PANTHER" id="PTHR31511">
    <property type="entry name" value="PROTEIN CBG23764"/>
    <property type="match status" value="1"/>
</dbReference>
<feature type="signal peptide" evidence="1">
    <location>
        <begin position="1"/>
        <end position="25"/>
    </location>
</feature>
<organism evidence="2 3">
    <name type="scientific">Exaiptasia diaphana</name>
    <name type="common">Tropical sea anemone</name>
    <name type="synonym">Aiptasia pulchella</name>
    <dbReference type="NCBI Taxonomy" id="2652724"/>
    <lineage>
        <taxon>Eukaryota</taxon>
        <taxon>Metazoa</taxon>
        <taxon>Cnidaria</taxon>
        <taxon>Anthozoa</taxon>
        <taxon>Hexacorallia</taxon>
        <taxon>Actiniaria</taxon>
        <taxon>Aiptasiidae</taxon>
        <taxon>Exaiptasia</taxon>
    </lineage>
</organism>
<evidence type="ECO:0008006" key="4">
    <source>
        <dbReference type="Google" id="ProtNLM"/>
    </source>
</evidence>
<keyword evidence="3" id="KW-1185">Reference proteome</keyword>
<proteinExistence type="predicted"/>
<dbReference type="AlphaFoldDB" id="A0A913XSF8"/>
<sequence length="347" mass="40082">MAGNLLRIKFLICIVGLLTVDVVKSLNGTDSLNGTESLNGTDSYKRMKITKIHRGITFIEENWMAEYIKLNTDLRTKADNDFEKDFFKLMNNSVFGKTMENIRNRQDIRLATRKDQLKKLTSKPNFKRRTIFSENLIAVHMGKTHLKFNKPIYVGMSILDISKSLMYDFHYNYIKPKYGNRAELCFTDTDSLLYEIKTDDFYKDIYPDLEAKFDTSAYGNHPVIDKRINKKVIGLMKDETSGNEITEFVGLRAKLYAYKTIEYVEKKCKGIKKSVVKDTISFEDYKDCLFTGRSQMRKMNVLRSEGHQIYAETINKVALSNLDDKRIVLKDKIHTNAIGYEAFSGGS</sequence>
<feature type="chain" id="PRO_5037138868" description="DNA-directed DNA polymerase" evidence="1">
    <location>
        <begin position="26"/>
        <end position="347"/>
    </location>
</feature>
<name>A0A913XSF8_EXADI</name>
<evidence type="ECO:0000256" key="1">
    <source>
        <dbReference type="SAM" id="SignalP"/>
    </source>
</evidence>
<evidence type="ECO:0000313" key="2">
    <source>
        <dbReference type="EnsemblMetazoa" id="XP_020909001.1"/>
    </source>
</evidence>
<dbReference type="EnsemblMetazoa" id="XM_021053342.1">
    <property type="protein sequence ID" value="XP_020909001.1"/>
    <property type="gene ID" value="LOC110246960"/>
</dbReference>
<dbReference type="OMA" id="ISIMICE"/>
<dbReference type="InterPro" id="IPR043502">
    <property type="entry name" value="DNA/RNA_pol_sf"/>
</dbReference>
<dbReference type="SUPFAM" id="SSF56672">
    <property type="entry name" value="DNA/RNA polymerases"/>
    <property type="match status" value="1"/>
</dbReference>
<dbReference type="PANTHER" id="PTHR31511:SF12">
    <property type="entry name" value="RHO TERMINATION FACTOR N-TERMINAL DOMAIN-CONTAINING PROTEIN"/>
    <property type="match status" value="1"/>
</dbReference>
<evidence type="ECO:0000313" key="3">
    <source>
        <dbReference type="Proteomes" id="UP000887567"/>
    </source>
</evidence>
<protein>
    <recommendedName>
        <fullName evidence="4">DNA-directed DNA polymerase</fullName>
    </recommendedName>
</protein>
<accession>A0A913XSF8</accession>
<dbReference type="GeneID" id="110246960"/>
<dbReference type="OrthoDB" id="5985492at2759"/>
<keyword evidence="1" id="KW-0732">Signal</keyword>
<dbReference type="KEGG" id="epa:110246960"/>